<evidence type="ECO:0000256" key="5">
    <source>
        <dbReference type="ARBA" id="ARBA00022833"/>
    </source>
</evidence>
<keyword evidence="4" id="KW-0802">TPR repeat</keyword>
<dbReference type="PANTHER" id="PTHR45831">
    <property type="entry name" value="LD24721P"/>
    <property type="match status" value="1"/>
</dbReference>
<feature type="domain" description="MYND-type" evidence="8">
    <location>
        <begin position="704"/>
        <end position="745"/>
    </location>
</feature>
<dbReference type="AlphaFoldDB" id="A0A6A5BY16"/>
<keyword evidence="1" id="KW-0479">Metal-binding</keyword>
<proteinExistence type="predicted"/>
<keyword evidence="2" id="KW-0677">Repeat</keyword>
<dbReference type="InterPro" id="IPR011990">
    <property type="entry name" value="TPR-like_helical_dom_sf"/>
</dbReference>
<sequence length="748" mass="85253">MKAIELEPHHAIYHCNLSAALLGLRNYVGAAEAAEKAVELDPLYDKAYVRWIQSLVELVQGKEALDVLIRFYEIFKSKGKLTSDLEKIMEQKAFEVKKALIKSHNMIKKYSVLLDGGKPVEYVAGKHLSEYLSNGALFRKLYPHAISRSSIPDPKRILTPEHIIQLTQAFETEKPKIKHFSKAKKILNNLMNERKGGDFRKIVGCVDEKYIKQNHTWFLFAFPVPNFVDATDFAKYKSFRSAAIRPYTIQIYEETADCGTLPLLTNTVSQWSNFKGLPAKHPKFGYALDIVSSLCEIIVTKFDESNGQPFLPDQLVINCTDYMKSVTEAMVNYIILQYLPGFKCVVQVSRHELPFSSIQQAIQMFRTEMSITDLHPFVAQKCMREACEERGEIFTHEFGHSLFEALSDLGELRPWKIFSTDFAIYVTIRHSKYFENTPFNAPNLTNLINKRGVGIEGLDFMDGRKERIICVMGHTDPNSSGFSVLNDLDAFLTFIPKPYVIEQVPSVQYTGKDLISHDDLDDIKAYDWPIYKGDTREFYPMVESVLKNFFLTPKDASKIKRCELRELKWIEAAARGLSAFIRKRCAHGYPVVNSPFEISVNAHDGEATVKILVKREYYPNRTAEKTQKKYQSALDHIGRMFDTMVLAREQQMNEEAKKFEEKLTASSTGDLSSSTTSANISPKLNSSSSLTTQTEIKPSEKKCCTCCGAEKNATTKLFLCGACKSVLYCSRECQQKDWPHHKQYCKKK</sequence>
<dbReference type="GO" id="GO:0072380">
    <property type="term" value="C:TRC complex"/>
    <property type="evidence" value="ECO:0007669"/>
    <property type="project" value="TreeGrafter"/>
</dbReference>
<evidence type="ECO:0000313" key="9">
    <source>
        <dbReference type="EMBL" id="KAF0982177.1"/>
    </source>
</evidence>
<evidence type="ECO:0000313" key="10">
    <source>
        <dbReference type="Proteomes" id="UP000444721"/>
    </source>
</evidence>
<keyword evidence="5" id="KW-0862">Zinc</keyword>
<dbReference type="VEuPathDB" id="AmoebaDB:FDP41_012038"/>
<dbReference type="OrthoDB" id="341421at2759"/>
<evidence type="ECO:0000256" key="2">
    <source>
        <dbReference type="ARBA" id="ARBA00022737"/>
    </source>
</evidence>
<dbReference type="Proteomes" id="UP000444721">
    <property type="component" value="Unassembled WGS sequence"/>
</dbReference>
<name>A0A6A5BY16_NAEFO</name>
<dbReference type="PANTHER" id="PTHR45831:SF2">
    <property type="entry name" value="LD24721P"/>
    <property type="match status" value="1"/>
</dbReference>
<dbReference type="GO" id="GO:0008270">
    <property type="term" value="F:zinc ion binding"/>
    <property type="evidence" value="ECO:0007669"/>
    <property type="project" value="UniProtKB-KW"/>
</dbReference>
<reference evidence="9 10" key="1">
    <citation type="journal article" date="2019" name="Sci. Rep.">
        <title>Nanopore sequencing improves the draft genome of the human pathogenic amoeba Naegleria fowleri.</title>
        <authorList>
            <person name="Liechti N."/>
            <person name="Schurch N."/>
            <person name="Bruggmann R."/>
            <person name="Wittwer M."/>
        </authorList>
    </citation>
    <scope>NUCLEOTIDE SEQUENCE [LARGE SCALE GENOMIC DNA]</scope>
    <source>
        <strain evidence="9 10">ATCC 30894</strain>
    </source>
</reference>
<dbReference type="SUPFAM" id="SSF144232">
    <property type="entry name" value="HIT/MYND zinc finger-like"/>
    <property type="match status" value="1"/>
</dbReference>
<feature type="compositionally biased region" description="Low complexity" evidence="7">
    <location>
        <begin position="664"/>
        <end position="678"/>
    </location>
</feature>
<feature type="compositionally biased region" description="Polar residues" evidence="7">
    <location>
        <begin position="679"/>
        <end position="693"/>
    </location>
</feature>
<keyword evidence="3 6" id="KW-0863">Zinc-finger</keyword>
<dbReference type="PROSITE" id="PS50865">
    <property type="entry name" value="ZF_MYND_2"/>
    <property type="match status" value="1"/>
</dbReference>
<dbReference type="Gene3D" id="6.10.140.2220">
    <property type="match status" value="1"/>
</dbReference>
<dbReference type="VEuPathDB" id="AmoebaDB:NF0080240"/>
<dbReference type="EMBL" id="VFQX01000012">
    <property type="protein sequence ID" value="KAF0982177.1"/>
    <property type="molecule type" value="Genomic_DNA"/>
</dbReference>
<evidence type="ECO:0000256" key="1">
    <source>
        <dbReference type="ARBA" id="ARBA00022723"/>
    </source>
</evidence>
<dbReference type="OMA" id="RKERIIC"/>
<dbReference type="GeneID" id="68119253"/>
<evidence type="ECO:0000259" key="8">
    <source>
        <dbReference type="PROSITE" id="PS50865"/>
    </source>
</evidence>
<dbReference type="Gene3D" id="1.25.40.10">
    <property type="entry name" value="Tetratricopeptide repeat domain"/>
    <property type="match status" value="1"/>
</dbReference>
<dbReference type="GO" id="GO:0060090">
    <property type="term" value="F:molecular adaptor activity"/>
    <property type="evidence" value="ECO:0007669"/>
    <property type="project" value="TreeGrafter"/>
</dbReference>
<dbReference type="SUPFAM" id="SSF48452">
    <property type="entry name" value="TPR-like"/>
    <property type="match status" value="1"/>
</dbReference>
<evidence type="ECO:0000256" key="3">
    <source>
        <dbReference type="ARBA" id="ARBA00022771"/>
    </source>
</evidence>
<keyword evidence="10" id="KW-1185">Reference proteome</keyword>
<evidence type="ECO:0000256" key="7">
    <source>
        <dbReference type="SAM" id="MobiDB-lite"/>
    </source>
</evidence>
<dbReference type="GO" id="GO:0016020">
    <property type="term" value="C:membrane"/>
    <property type="evidence" value="ECO:0007669"/>
    <property type="project" value="TreeGrafter"/>
</dbReference>
<dbReference type="RefSeq" id="XP_044566890.1">
    <property type="nucleotide sequence ID" value="XM_044702514.1"/>
</dbReference>
<dbReference type="Pfam" id="PF01753">
    <property type="entry name" value="zf-MYND"/>
    <property type="match status" value="1"/>
</dbReference>
<evidence type="ECO:0000256" key="6">
    <source>
        <dbReference type="PROSITE-ProRule" id="PRU00134"/>
    </source>
</evidence>
<accession>A0A6A5BY16</accession>
<evidence type="ECO:0000256" key="4">
    <source>
        <dbReference type="ARBA" id="ARBA00022803"/>
    </source>
</evidence>
<feature type="region of interest" description="Disordered" evidence="7">
    <location>
        <begin position="657"/>
        <end position="693"/>
    </location>
</feature>
<comment type="caution">
    <text evidence="9">The sequence shown here is derived from an EMBL/GenBank/DDBJ whole genome shotgun (WGS) entry which is preliminary data.</text>
</comment>
<dbReference type="GO" id="GO:0006620">
    <property type="term" value="P:post-translational protein targeting to endoplasmic reticulum membrane"/>
    <property type="evidence" value="ECO:0007669"/>
    <property type="project" value="TreeGrafter"/>
</dbReference>
<organism evidence="9 10">
    <name type="scientific">Naegleria fowleri</name>
    <name type="common">Brain eating amoeba</name>
    <dbReference type="NCBI Taxonomy" id="5763"/>
    <lineage>
        <taxon>Eukaryota</taxon>
        <taxon>Discoba</taxon>
        <taxon>Heterolobosea</taxon>
        <taxon>Tetramitia</taxon>
        <taxon>Eutetramitia</taxon>
        <taxon>Vahlkampfiidae</taxon>
        <taxon>Naegleria</taxon>
    </lineage>
</organism>
<dbReference type="VEuPathDB" id="AmoebaDB:NfTy_023520"/>
<dbReference type="InterPro" id="IPR047150">
    <property type="entry name" value="SGT"/>
</dbReference>
<dbReference type="InterPro" id="IPR002893">
    <property type="entry name" value="Znf_MYND"/>
</dbReference>
<gene>
    <name evidence="9" type="ORF">FDP41_012038</name>
</gene>
<protein>
    <recommendedName>
        <fullName evidence="8">MYND-type domain-containing protein</fullName>
    </recommendedName>
</protein>